<evidence type="ECO:0000256" key="1">
    <source>
        <dbReference type="SAM" id="MobiDB-lite"/>
    </source>
</evidence>
<organism evidence="2 3">
    <name type="scientific">Pseudomonas amygdali pv. eriobotryae</name>
    <dbReference type="NCBI Taxonomy" id="129137"/>
    <lineage>
        <taxon>Bacteria</taxon>
        <taxon>Pseudomonadati</taxon>
        <taxon>Pseudomonadota</taxon>
        <taxon>Gammaproteobacteria</taxon>
        <taxon>Pseudomonadales</taxon>
        <taxon>Pseudomonadaceae</taxon>
        <taxon>Pseudomonas</taxon>
        <taxon>Pseudomonas amygdali</taxon>
    </lineage>
</organism>
<sequence length="109" mass="11876">MRVSKEQVDDRVDHPQRTEHAQLDGGYVRIVEDGIGLCHDPFAIEHAKITDIYSVLHGERSNRRSGVTALGEQGFYVGLHTGTATRVVAGEAKDNGAGAIDIHGTRAYH</sequence>
<evidence type="ECO:0000313" key="2">
    <source>
        <dbReference type="EMBL" id="GFZ60469.1"/>
    </source>
</evidence>
<proteinExistence type="predicted"/>
<dbReference type="AlphaFoldDB" id="A0A9P3ECZ5"/>
<reference evidence="2" key="1">
    <citation type="submission" date="2020-09" db="EMBL/GenBank/DDBJ databases">
        <title>Pseudomonas syringae pv. eriobotryae genome sequence causing loquat canker disease.</title>
        <authorList>
            <person name="Fukuda S."/>
            <person name="Tashiro H."/>
            <person name="Nagano Y."/>
        </authorList>
    </citation>
    <scope>NUCLEOTIDE SEQUENCE</scope>
    <source>
        <strain evidence="2">AM001</strain>
    </source>
</reference>
<dbReference type="Proteomes" id="UP000630864">
    <property type="component" value="Unassembled WGS sequence"/>
</dbReference>
<feature type="region of interest" description="Disordered" evidence="1">
    <location>
        <begin position="1"/>
        <end position="20"/>
    </location>
</feature>
<dbReference type="EMBL" id="BMZW01000015">
    <property type="protein sequence ID" value="GFZ60469.1"/>
    <property type="molecule type" value="Genomic_DNA"/>
</dbReference>
<name>A0A9P3ECZ5_PSEA0</name>
<accession>A0A9P3ECZ5</accession>
<protein>
    <submittedName>
        <fullName evidence="2">Uncharacterized protein</fullName>
    </submittedName>
</protein>
<comment type="caution">
    <text evidence="2">The sequence shown here is derived from an EMBL/GenBank/DDBJ whole genome shotgun (WGS) entry which is preliminary data.</text>
</comment>
<evidence type="ECO:0000313" key="3">
    <source>
        <dbReference type="Proteomes" id="UP000630864"/>
    </source>
</evidence>
<gene>
    <name evidence="2" type="ORF">PSE10A_29800</name>
</gene>